<comment type="caution">
    <text evidence="8">The sequence shown here is derived from an EMBL/GenBank/DDBJ whole genome shotgun (WGS) entry which is preliminary data.</text>
</comment>
<evidence type="ECO:0000256" key="1">
    <source>
        <dbReference type="ARBA" id="ARBA00004141"/>
    </source>
</evidence>
<feature type="compositionally biased region" description="Polar residues" evidence="5">
    <location>
        <begin position="1"/>
        <end position="11"/>
    </location>
</feature>
<feature type="transmembrane region" description="Helical" evidence="6">
    <location>
        <begin position="440"/>
        <end position="461"/>
    </location>
</feature>
<keyword evidence="4 6" id="KW-0472">Membrane</keyword>
<dbReference type="InterPro" id="IPR036259">
    <property type="entry name" value="MFS_trans_sf"/>
</dbReference>
<feature type="transmembrane region" description="Helical" evidence="6">
    <location>
        <begin position="267"/>
        <end position="286"/>
    </location>
</feature>
<evidence type="ECO:0000313" key="9">
    <source>
        <dbReference type="Proteomes" id="UP000443090"/>
    </source>
</evidence>
<sequence>MLSHEVQSSQPERSENDSKEVITENVAATQPTSDGLNMSASHNNITNLSDNIDEVRPKVYHTGWRLHMLTAGICVSLLLSTLETTIVSTSLVSIVNSLDGFDQSGWVVTAYFLTYTGFLIIYAKLSDILGCKLMLLCAISIFTLFSILCGLSKSMLSLIIFRAFQGMGGSGIYALSTIMVPLMVPPQKFATYITIVTSVFAVSSVLGPLLGGAISDSTDWQWIFFLNGPGGVLAAVLVASSIPFSFPYGKSTNFFRSMISEQAWKRIDFLGAFMSLAASVLIIFALQQGGVIYAWNSGAIISVFTLSGVLWLAFVAWERQLSIRKVVCEPIFPWDLAQNRFFLGLLLNGFLTGFPFMTAIINIPQRLQTVNSTTAVAAGIRLLPLLLLSPVASATSGLLLTKLRIPPLYVLITGGCLQVIGVGLFSSLDSNDLEIPSAQYGYQVIMGSGFGLGLSTILLMTPMIVQPKDLAVAMGSVTQVRVLGGTIGLAICSAVLNNHIKVATSKFLSAEQVAALLESFQNVKLLDPELQVRVRIEYATGYSQQMRAMLYICIVSLFSLVLLVERKPRRFEPEENRNSAATPREATEPLACVGLSDQDGSTR</sequence>
<feature type="domain" description="Major facilitator superfamily (MFS) profile" evidence="7">
    <location>
        <begin position="69"/>
        <end position="571"/>
    </location>
</feature>
<dbReference type="OrthoDB" id="440553at2759"/>
<dbReference type="InterPro" id="IPR020846">
    <property type="entry name" value="MFS_dom"/>
</dbReference>
<dbReference type="GO" id="GO:0022857">
    <property type="term" value="F:transmembrane transporter activity"/>
    <property type="evidence" value="ECO:0007669"/>
    <property type="project" value="InterPro"/>
</dbReference>
<name>A0A8H8UKB6_9HELO</name>
<evidence type="ECO:0000313" key="8">
    <source>
        <dbReference type="EMBL" id="TVY48618.1"/>
    </source>
</evidence>
<dbReference type="EMBL" id="QGMI01000041">
    <property type="protein sequence ID" value="TVY48618.1"/>
    <property type="molecule type" value="Genomic_DNA"/>
</dbReference>
<feature type="transmembrane region" description="Helical" evidence="6">
    <location>
        <begin position="482"/>
        <end position="500"/>
    </location>
</feature>
<feature type="transmembrane region" description="Helical" evidence="6">
    <location>
        <begin position="292"/>
        <end position="317"/>
    </location>
</feature>
<evidence type="ECO:0000256" key="3">
    <source>
        <dbReference type="ARBA" id="ARBA00022989"/>
    </source>
</evidence>
<feature type="transmembrane region" description="Helical" evidence="6">
    <location>
        <begin position="66"/>
        <end position="92"/>
    </location>
</feature>
<gene>
    <name evidence="8" type="primary">tcpA</name>
    <name evidence="8" type="ORF">LOCC1_G001140</name>
</gene>
<dbReference type="PANTHER" id="PTHR23501:SF43">
    <property type="entry name" value="MULTIDRUG TRANSPORTER, PUTATIVE (AFU_ORTHOLOGUE AFUA_6G03040)-RELATED"/>
    <property type="match status" value="1"/>
</dbReference>
<feature type="transmembrane region" description="Helical" evidence="6">
    <location>
        <begin position="341"/>
        <end position="363"/>
    </location>
</feature>
<feature type="compositionally biased region" description="Basic and acidic residues" evidence="5">
    <location>
        <begin position="12"/>
        <end position="21"/>
    </location>
</feature>
<dbReference type="PANTHER" id="PTHR23501">
    <property type="entry name" value="MAJOR FACILITATOR SUPERFAMILY"/>
    <property type="match status" value="1"/>
</dbReference>
<dbReference type="InterPro" id="IPR011701">
    <property type="entry name" value="MFS"/>
</dbReference>
<dbReference type="AlphaFoldDB" id="A0A8H8UKB6"/>
<dbReference type="PROSITE" id="PS50850">
    <property type="entry name" value="MFS"/>
    <property type="match status" value="1"/>
</dbReference>
<evidence type="ECO:0000256" key="5">
    <source>
        <dbReference type="SAM" id="MobiDB-lite"/>
    </source>
</evidence>
<feature type="transmembrane region" description="Helical" evidence="6">
    <location>
        <begin position="189"/>
        <end position="210"/>
    </location>
</feature>
<dbReference type="GO" id="GO:0005886">
    <property type="term" value="C:plasma membrane"/>
    <property type="evidence" value="ECO:0007669"/>
    <property type="project" value="TreeGrafter"/>
</dbReference>
<feature type="transmembrane region" description="Helical" evidence="6">
    <location>
        <begin position="408"/>
        <end position="428"/>
    </location>
</feature>
<dbReference type="Proteomes" id="UP000443090">
    <property type="component" value="Unassembled WGS sequence"/>
</dbReference>
<feature type="transmembrane region" description="Helical" evidence="6">
    <location>
        <begin position="375"/>
        <end position="401"/>
    </location>
</feature>
<evidence type="ECO:0000259" key="7">
    <source>
        <dbReference type="PROSITE" id="PS50850"/>
    </source>
</evidence>
<organism evidence="8 9">
    <name type="scientific">Lachnellula occidentalis</name>
    <dbReference type="NCBI Taxonomy" id="215460"/>
    <lineage>
        <taxon>Eukaryota</taxon>
        <taxon>Fungi</taxon>
        <taxon>Dikarya</taxon>
        <taxon>Ascomycota</taxon>
        <taxon>Pezizomycotina</taxon>
        <taxon>Leotiomycetes</taxon>
        <taxon>Helotiales</taxon>
        <taxon>Lachnaceae</taxon>
        <taxon>Lachnellula</taxon>
    </lineage>
</organism>
<dbReference type="Pfam" id="PF07690">
    <property type="entry name" value="MFS_1"/>
    <property type="match status" value="1"/>
</dbReference>
<keyword evidence="2 6" id="KW-0812">Transmembrane</keyword>
<evidence type="ECO:0000256" key="6">
    <source>
        <dbReference type="SAM" id="Phobius"/>
    </source>
</evidence>
<feature type="region of interest" description="Disordered" evidence="5">
    <location>
        <begin position="572"/>
        <end position="603"/>
    </location>
</feature>
<dbReference type="SUPFAM" id="SSF103473">
    <property type="entry name" value="MFS general substrate transporter"/>
    <property type="match status" value="1"/>
</dbReference>
<feature type="transmembrane region" description="Helical" evidence="6">
    <location>
        <begin position="133"/>
        <end position="153"/>
    </location>
</feature>
<dbReference type="Gene3D" id="1.20.1720.10">
    <property type="entry name" value="Multidrug resistance protein D"/>
    <property type="match status" value="1"/>
</dbReference>
<feature type="transmembrane region" description="Helical" evidence="6">
    <location>
        <begin position="104"/>
        <end position="121"/>
    </location>
</feature>
<evidence type="ECO:0000256" key="4">
    <source>
        <dbReference type="ARBA" id="ARBA00023136"/>
    </source>
</evidence>
<keyword evidence="9" id="KW-1185">Reference proteome</keyword>
<evidence type="ECO:0000256" key="2">
    <source>
        <dbReference type="ARBA" id="ARBA00022692"/>
    </source>
</evidence>
<reference evidence="8 9" key="1">
    <citation type="submission" date="2018-05" db="EMBL/GenBank/DDBJ databases">
        <title>Genome sequencing and assembly of the regulated plant pathogen Lachnellula willkommii and related sister species for the development of diagnostic species identification markers.</title>
        <authorList>
            <person name="Giroux E."/>
            <person name="Bilodeau G."/>
        </authorList>
    </citation>
    <scope>NUCLEOTIDE SEQUENCE [LARGE SCALE GENOMIC DNA]</scope>
    <source>
        <strain evidence="8 9">CBS 160.35</strain>
    </source>
</reference>
<protein>
    <submittedName>
        <fullName evidence="8">MFS thioclapurine efflux transporter</fullName>
    </submittedName>
</protein>
<feature type="transmembrane region" description="Helical" evidence="6">
    <location>
        <begin position="159"/>
        <end position="182"/>
    </location>
</feature>
<accession>A0A8H8UKB6</accession>
<keyword evidence="3 6" id="KW-1133">Transmembrane helix</keyword>
<dbReference type="PRINTS" id="PR01036">
    <property type="entry name" value="TCRTETB"/>
</dbReference>
<feature type="transmembrane region" description="Helical" evidence="6">
    <location>
        <begin position="222"/>
        <end position="246"/>
    </location>
</feature>
<feature type="transmembrane region" description="Helical" evidence="6">
    <location>
        <begin position="548"/>
        <end position="564"/>
    </location>
</feature>
<proteinExistence type="predicted"/>
<dbReference type="Gene3D" id="1.20.1250.20">
    <property type="entry name" value="MFS general substrate transporter like domains"/>
    <property type="match status" value="1"/>
</dbReference>
<feature type="region of interest" description="Disordered" evidence="5">
    <location>
        <begin position="1"/>
        <end position="21"/>
    </location>
</feature>
<comment type="subcellular location">
    <subcellularLocation>
        <location evidence="1">Membrane</location>
        <topology evidence="1">Multi-pass membrane protein</topology>
    </subcellularLocation>
</comment>